<sequence>MLPHIIDTQQIGFVSGRNIVDNALSLRLAQEWAQVTQQDTLFIKLDFQKAYDRVSHTYLWETLSALGLEEDNLYRIRGVVTKGFACIHFNGRFTEYFPVERGFRQGCPLAPFLFAMSTQSPMRLLRQEEAAGRLRGLGIGEGKSLLHQLYADDTGICVTAEQQQFNHLQSIIQDFEAKTLLLKHVLAATPLYQLLTVGLANEGLTALEQLCRQFLWGWQEDRRPRTALVAWNRVAQHKNDGGLGWLPFLERAKAANIKCIVKLLNGSEAEWAILTRSLILRTLRNGSYQRERRQCTAEEAITFLPLQKIQDSPTLSRMLKSWQEIKKKLKWDLEGVTLPRRSTIGQINMILEDEEQEPHGPIGRLIATLNRAEISNVAEGIAIWSAGSTWLSTLQAEGIFLEETDNARLQEIENWIKEQQWSTEAEPLHNSWRWRDSRERFQNNHTIKVWTSKLARQQDFNDLLNDRWHLRDGGVNWSWRWVKLWQAHITYRRKTWLWKLLQRGLFTWSRAKEMGVAEGVCCRCHQAVESIEHLFWTCRKNQRCKWEMWKAGILHTPTDPLMTVVDTAFRDGTSNPSRLAALGLITKTIWRERNEKMFRNKNIRIPLRNLMKTLQLEVEACLNPKDGDNKYRALMTAGVGTELEAYLKLDRKHRQPLTRYRVDGRRLLYTAHEHSSCLHSHG</sequence>
<dbReference type="AlphaFoldDB" id="A0ABD3HCW1"/>
<gene>
    <name evidence="2" type="ORF">R1sor_015667</name>
</gene>
<dbReference type="Pfam" id="PF13966">
    <property type="entry name" value="zf-RVT"/>
    <property type="match status" value="1"/>
</dbReference>
<accession>A0ABD3HCW1</accession>
<comment type="caution">
    <text evidence="2">The sequence shown here is derived from an EMBL/GenBank/DDBJ whole genome shotgun (WGS) entry which is preliminary data.</text>
</comment>
<evidence type="ECO:0000259" key="1">
    <source>
        <dbReference type="PROSITE" id="PS50878"/>
    </source>
</evidence>
<keyword evidence="3" id="KW-1185">Reference proteome</keyword>
<dbReference type="PROSITE" id="PS50878">
    <property type="entry name" value="RT_POL"/>
    <property type="match status" value="1"/>
</dbReference>
<dbReference type="InterPro" id="IPR026960">
    <property type="entry name" value="RVT-Znf"/>
</dbReference>
<feature type="domain" description="Reverse transcriptase" evidence="1">
    <location>
        <begin position="1"/>
        <end position="201"/>
    </location>
</feature>
<protein>
    <recommendedName>
        <fullName evidence="1">Reverse transcriptase domain-containing protein</fullName>
    </recommendedName>
</protein>
<name>A0ABD3HCW1_9MARC</name>
<dbReference type="PANTHER" id="PTHR31635">
    <property type="entry name" value="REVERSE TRANSCRIPTASE DOMAIN-CONTAINING PROTEIN-RELATED"/>
    <property type="match status" value="1"/>
</dbReference>
<dbReference type="EMBL" id="JBJQOH010000004">
    <property type="protein sequence ID" value="KAL3689358.1"/>
    <property type="molecule type" value="Genomic_DNA"/>
</dbReference>
<evidence type="ECO:0000313" key="2">
    <source>
        <dbReference type="EMBL" id="KAL3689358.1"/>
    </source>
</evidence>
<dbReference type="PANTHER" id="PTHR31635:SF196">
    <property type="entry name" value="REVERSE TRANSCRIPTASE DOMAIN-CONTAINING PROTEIN-RELATED"/>
    <property type="match status" value="1"/>
</dbReference>
<organism evidence="2 3">
    <name type="scientific">Riccia sorocarpa</name>
    <dbReference type="NCBI Taxonomy" id="122646"/>
    <lineage>
        <taxon>Eukaryota</taxon>
        <taxon>Viridiplantae</taxon>
        <taxon>Streptophyta</taxon>
        <taxon>Embryophyta</taxon>
        <taxon>Marchantiophyta</taxon>
        <taxon>Marchantiopsida</taxon>
        <taxon>Marchantiidae</taxon>
        <taxon>Marchantiales</taxon>
        <taxon>Ricciaceae</taxon>
        <taxon>Riccia</taxon>
    </lineage>
</organism>
<evidence type="ECO:0000313" key="3">
    <source>
        <dbReference type="Proteomes" id="UP001633002"/>
    </source>
</evidence>
<dbReference type="InterPro" id="IPR000477">
    <property type="entry name" value="RT_dom"/>
</dbReference>
<proteinExistence type="predicted"/>
<dbReference type="Pfam" id="PF00078">
    <property type="entry name" value="RVT_1"/>
    <property type="match status" value="1"/>
</dbReference>
<dbReference type="Proteomes" id="UP001633002">
    <property type="component" value="Unassembled WGS sequence"/>
</dbReference>
<reference evidence="2 3" key="1">
    <citation type="submission" date="2024-09" db="EMBL/GenBank/DDBJ databases">
        <title>Chromosome-scale assembly of Riccia sorocarpa.</title>
        <authorList>
            <person name="Paukszto L."/>
        </authorList>
    </citation>
    <scope>NUCLEOTIDE SEQUENCE [LARGE SCALE GENOMIC DNA]</scope>
    <source>
        <strain evidence="2">LP-2024</strain>
        <tissue evidence="2">Aerial parts of the thallus</tissue>
    </source>
</reference>